<sequence>MDKFFQKIPFIDNVLKGVGQIMLQENRWTGLLFIIGIFLGSWQCGVAVILATAAGTFTAMKLKYDQSEINAGLYGFSAALVGVALAFIFQATPLIWVLIILGGALASIIQHFFIQKKIPVFTFPFIIIAWVLVFLLHQFTHILPSDLISAEVTSTKYDDFLTCTNGFGEVIFQGGVLCGLIFFLAVFISSPIAALYGLVASILGAGLSQWNGEPIQEIHMGLFGFNAVLSAIVFSGTKKTDGLWVLIAVVLTIIIDDFLIDNNLLSAVGGVFTFPFVAGTWITLLLKKFLIKTNNNA</sequence>
<evidence type="ECO:0000256" key="4">
    <source>
        <dbReference type="ARBA" id="ARBA00022692"/>
    </source>
</evidence>
<comment type="similarity">
    <text evidence="2">Belongs to the urea transporter family.</text>
</comment>
<comment type="subcellular location">
    <subcellularLocation>
        <location evidence="1">Cell membrane</location>
        <topology evidence="1">Multi-pass membrane protein</topology>
    </subcellularLocation>
</comment>
<evidence type="ECO:0000256" key="1">
    <source>
        <dbReference type="ARBA" id="ARBA00004651"/>
    </source>
</evidence>
<feature type="transmembrane region" description="Helical" evidence="7">
    <location>
        <begin position="218"/>
        <end position="236"/>
    </location>
</feature>
<keyword evidence="6 7" id="KW-0472">Membrane</keyword>
<gene>
    <name evidence="8" type="ORF">JI747_012620</name>
</gene>
<dbReference type="Gene3D" id="1.10.3430.10">
    <property type="entry name" value="Ammonium transporter AmtB like domains"/>
    <property type="match status" value="1"/>
</dbReference>
<keyword evidence="3" id="KW-1003">Cell membrane</keyword>
<dbReference type="EMBL" id="JAERSE020000003">
    <property type="protein sequence ID" value="MCA6068031.1"/>
    <property type="molecule type" value="Genomic_DNA"/>
</dbReference>
<dbReference type="RefSeq" id="WP_225689221.1">
    <property type="nucleotide sequence ID" value="NZ_JAERSE020000003.1"/>
</dbReference>
<dbReference type="InterPro" id="IPR029020">
    <property type="entry name" value="Ammonium/urea_transptr"/>
</dbReference>
<dbReference type="PIRSF" id="PIRSF016502">
    <property type="entry name" value="Urea_transporter"/>
    <property type="match status" value="1"/>
</dbReference>
<organism evidence="8 9">
    <name type="scientific">Chryseobacterium tagetis</name>
    <dbReference type="NCBI Taxonomy" id="2801334"/>
    <lineage>
        <taxon>Bacteria</taxon>
        <taxon>Pseudomonadati</taxon>
        <taxon>Bacteroidota</taxon>
        <taxon>Flavobacteriia</taxon>
        <taxon>Flavobacteriales</taxon>
        <taxon>Weeksellaceae</taxon>
        <taxon>Chryseobacterium group</taxon>
        <taxon>Chryseobacterium</taxon>
    </lineage>
</organism>
<dbReference type="Pfam" id="PF03253">
    <property type="entry name" value="UT"/>
    <property type="match status" value="1"/>
</dbReference>
<dbReference type="PANTHER" id="PTHR10464:SF4">
    <property type="entry name" value="UREA TRANSPORTER"/>
    <property type="match status" value="1"/>
</dbReference>
<dbReference type="Proteomes" id="UP000618240">
    <property type="component" value="Unassembled WGS sequence"/>
</dbReference>
<feature type="transmembrane region" description="Helical" evidence="7">
    <location>
        <begin position="120"/>
        <end position="139"/>
    </location>
</feature>
<keyword evidence="9" id="KW-1185">Reference proteome</keyword>
<evidence type="ECO:0000313" key="8">
    <source>
        <dbReference type="EMBL" id="MCA6068031.1"/>
    </source>
</evidence>
<feature type="transmembrane region" description="Helical" evidence="7">
    <location>
        <begin position="243"/>
        <end position="260"/>
    </location>
</feature>
<name>A0ABS8A225_9FLAO</name>
<proteinExistence type="inferred from homology"/>
<evidence type="ECO:0000313" key="9">
    <source>
        <dbReference type="Proteomes" id="UP000618240"/>
    </source>
</evidence>
<reference evidence="8 9" key="1">
    <citation type="submission" date="2021-09" db="EMBL/GenBank/DDBJ databases">
        <title>Genome sequencing and assembly of Chryseobacterium sp. RG1.</title>
        <authorList>
            <person name="Chhetri G."/>
        </authorList>
    </citation>
    <scope>NUCLEOTIDE SEQUENCE [LARGE SCALE GENOMIC DNA]</scope>
    <source>
        <strain evidence="8 9">RG1</strain>
    </source>
</reference>
<accession>A0ABS8A225</accession>
<keyword evidence="4 7" id="KW-0812">Transmembrane</keyword>
<feature type="transmembrane region" description="Helical" evidence="7">
    <location>
        <begin position="266"/>
        <end position="286"/>
    </location>
</feature>
<dbReference type="PANTHER" id="PTHR10464">
    <property type="entry name" value="UREA TRANSPORTER"/>
    <property type="match status" value="1"/>
</dbReference>
<evidence type="ECO:0000256" key="3">
    <source>
        <dbReference type="ARBA" id="ARBA00022475"/>
    </source>
</evidence>
<comment type="caution">
    <text evidence="8">The sequence shown here is derived from an EMBL/GenBank/DDBJ whole genome shotgun (WGS) entry which is preliminary data.</text>
</comment>
<dbReference type="InterPro" id="IPR004937">
    <property type="entry name" value="Urea_transporter"/>
</dbReference>
<evidence type="ECO:0000256" key="7">
    <source>
        <dbReference type="SAM" id="Phobius"/>
    </source>
</evidence>
<feature type="transmembrane region" description="Helical" evidence="7">
    <location>
        <begin position="71"/>
        <end position="89"/>
    </location>
</feature>
<evidence type="ECO:0000256" key="6">
    <source>
        <dbReference type="ARBA" id="ARBA00023136"/>
    </source>
</evidence>
<evidence type="ECO:0000256" key="2">
    <source>
        <dbReference type="ARBA" id="ARBA00005914"/>
    </source>
</evidence>
<evidence type="ECO:0000256" key="5">
    <source>
        <dbReference type="ARBA" id="ARBA00022989"/>
    </source>
</evidence>
<keyword evidence="5 7" id="KW-1133">Transmembrane helix</keyword>
<feature type="transmembrane region" description="Helical" evidence="7">
    <location>
        <begin position="95"/>
        <end position="113"/>
    </location>
</feature>
<protein>
    <submittedName>
        <fullName evidence="8">Urea transporter</fullName>
    </submittedName>
</protein>
<feature type="transmembrane region" description="Helical" evidence="7">
    <location>
        <begin position="31"/>
        <end position="59"/>
    </location>
</feature>